<name>S0EZZ4_CHTCT</name>
<dbReference type="HOGENOM" id="CLU_009583_2_1_0"/>
<dbReference type="InterPro" id="IPR050194">
    <property type="entry name" value="Glycosyltransferase_grp1"/>
</dbReference>
<evidence type="ECO:0000313" key="4">
    <source>
        <dbReference type="Proteomes" id="UP000014227"/>
    </source>
</evidence>
<dbReference type="PANTHER" id="PTHR45947:SF3">
    <property type="entry name" value="SULFOQUINOVOSYL TRANSFERASE SQD2"/>
    <property type="match status" value="1"/>
</dbReference>
<dbReference type="GO" id="GO:0016758">
    <property type="term" value="F:hexosyltransferase activity"/>
    <property type="evidence" value="ECO:0007669"/>
    <property type="project" value="TreeGrafter"/>
</dbReference>
<dbReference type="PANTHER" id="PTHR45947">
    <property type="entry name" value="SULFOQUINOVOSYL TRANSFERASE SQD2"/>
    <property type="match status" value="1"/>
</dbReference>
<dbReference type="KEGG" id="ccz:CCALI_02419"/>
<dbReference type="InParanoid" id="S0EZZ4"/>
<dbReference type="InterPro" id="IPR001296">
    <property type="entry name" value="Glyco_trans_1"/>
</dbReference>
<evidence type="ECO:0000313" key="3">
    <source>
        <dbReference type="EMBL" id="CCW36223.1"/>
    </source>
</evidence>
<gene>
    <name evidence="3" type="ORF">CCALI_02419</name>
</gene>
<organism evidence="3 4">
    <name type="scientific">Chthonomonas calidirosea (strain DSM 23976 / ICMP 18418 / T49)</name>
    <dbReference type="NCBI Taxonomy" id="1303518"/>
    <lineage>
        <taxon>Bacteria</taxon>
        <taxon>Bacillati</taxon>
        <taxon>Armatimonadota</taxon>
        <taxon>Chthonomonadia</taxon>
        <taxon>Chthonomonadales</taxon>
        <taxon>Chthonomonadaceae</taxon>
        <taxon>Chthonomonas</taxon>
    </lineage>
</organism>
<dbReference type="OrthoDB" id="9790710at2"/>
<dbReference type="CDD" id="cd03801">
    <property type="entry name" value="GT4_PimA-like"/>
    <property type="match status" value="1"/>
</dbReference>
<evidence type="ECO:0000259" key="1">
    <source>
        <dbReference type="Pfam" id="PF00534"/>
    </source>
</evidence>
<feature type="domain" description="Glycosyl transferase family 1" evidence="1">
    <location>
        <begin position="217"/>
        <end position="375"/>
    </location>
</feature>
<dbReference type="Pfam" id="PF13579">
    <property type="entry name" value="Glyco_trans_4_4"/>
    <property type="match status" value="1"/>
</dbReference>
<sequence>MRILLVAQNYHPFIGGVETHARQIAHEMSKKHHVDIAAGNFLQKKLPTRLAVLGTSLLVPSYPSYQDGPVFVHSLTPKLFDRVRMLPIALRCVPKLCSLAYHSLNRFGYPWYRNVYLPKLRALVQGVDVVHSLAGGYLGWTAQEAAKRAGVPFVCTPFCHPHQWGDGPEDIAYYQKADAVIGLVETDRDYLVSIGVPKEKTHVIGVSPELPERADPEEFRKRHGLEGVPIVLYVGRMMPQKGAKAVFDAAPLVWERFPEARFVFIGPGTVDWFQAADPRIVFLGKVSFQEKADALAACDIFCMPSLSEILPTVYLEAWSYGKPVVGGMAHGLPELVEGNCAGLNVSQKPPEVAEAIIKLLANPELRTRFGENGRQLVCQKYSVAAVTQALLTLYSSLLESRETVAL</sequence>
<dbReference type="eggNOG" id="COG0438">
    <property type="taxonomic scope" value="Bacteria"/>
</dbReference>
<dbReference type="Pfam" id="PF00534">
    <property type="entry name" value="Glycos_transf_1"/>
    <property type="match status" value="1"/>
</dbReference>
<protein>
    <submittedName>
        <fullName evidence="3">Glycosyltransferase</fullName>
    </submittedName>
</protein>
<dbReference type="InterPro" id="IPR028098">
    <property type="entry name" value="Glyco_trans_4-like_N"/>
</dbReference>
<dbReference type="AlphaFoldDB" id="S0EZZ4"/>
<dbReference type="STRING" id="454171.CP488_01672"/>
<evidence type="ECO:0000259" key="2">
    <source>
        <dbReference type="Pfam" id="PF13579"/>
    </source>
</evidence>
<accession>S0EZZ4</accession>
<dbReference type="SUPFAM" id="SSF53756">
    <property type="entry name" value="UDP-Glycosyltransferase/glycogen phosphorylase"/>
    <property type="match status" value="1"/>
</dbReference>
<dbReference type="EMBL" id="HF951689">
    <property type="protein sequence ID" value="CCW36223.1"/>
    <property type="molecule type" value="Genomic_DNA"/>
</dbReference>
<dbReference type="Gene3D" id="3.40.50.2000">
    <property type="entry name" value="Glycogen Phosphorylase B"/>
    <property type="match status" value="3"/>
</dbReference>
<reference evidence="4" key="1">
    <citation type="submission" date="2013-03" db="EMBL/GenBank/DDBJ databases">
        <title>Genome sequence of Chthonomonas calidirosea, the first sequenced genome from the Armatimonadetes phylum (formally candidate division OP10).</title>
        <authorList>
            <person name="Lee K.C.Y."/>
            <person name="Morgan X.C."/>
            <person name="Dunfield P.F."/>
            <person name="Tamas I."/>
            <person name="Houghton K.M."/>
            <person name="Vyssotski M."/>
            <person name="Ryan J.L.J."/>
            <person name="Lagutin K."/>
            <person name="McDonald I.R."/>
            <person name="Stott M.B."/>
        </authorList>
    </citation>
    <scope>NUCLEOTIDE SEQUENCE [LARGE SCALE GENOMIC DNA]</scope>
    <source>
        <strain evidence="4">DSM 23976 / ICMP 18418 / T49</strain>
    </source>
</reference>
<keyword evidence="4" id="KW-1185">Reference proteome</keyword>
<keyword evidence="3" id="KW-0808">Transferase</keyword>
<proteinExistence type="predicted"/>
<dbReference type="PATRIC" id="fig|1303518.3.peg.2520"/>
<dbReference type="Proteomes" id="UP000014227">
    <property type="component" value="Chromosome I"/>
</dbReference>
<feature type="domain" description="Glycosyltransferase subfamily 4-like N-terminal" evidence="2">
    <location>
        <begin position="15"/>
        <end position="205"/>
    </location>
</feature>